<evidence type="ECO:0000256" key="2">
    <source>
        <dbReference type="ARBA" id="ARBA00016549"/>
    </source>
</evidence>
<feature type="binding site" evidence="5">
    <location>
        <position position="132"/>
    </location>
    <ligand>
        <name>Mg(2+)</name>
        <dbReference type="ChEBI" id="CHEBI:18420"/>
    </ligand>
</feature>
<evidence type="ECO:0000313" key="6">
    <source>
        <dbReference type="EMBL" id="ANY84591.1"/>
    </source>
</evidence>
<dbReference type="KEGG" id="moc:BB934_41135"/>
<comment type="cofactor">
    <cofactor evidence="5">
        <name>Mg(2+)</name>
        <dbReference type="ChEBI" id="CHEBI:18420"/>
    </cofactor>
</comment>
<dbReference type="NCBIfam" id="NF006093">
    <property type="entry name" value="PRK08245.1"/>
    <property type="match status" value="1"/>
</dbReference>
<dbReference type="InterPro" id="IPR005493">
    <property type="entry name" value="RraA/RraA-like"/>
</dbReference>
<protein>
    <recommendedName>
        <fullName evidence="2">Putative 4-hydroxy-4-methyl-2-oxoglutarate aldolase</fullName>
    </recommendedName>
    <alternativeName>
        <fullName evidence="3">Regulator of ribonuclease activity homolog</fullName>
    </alternativeName>
    <alternativeName>
        <fullName evidence="4">RraA-like protein</fullName>
    </alternativeName>
</protein>
<dbReference type="PANTHER" id="PTHR33254">
    <property type="entry name" value="4-HYDROXY-4-METHYL-2-OXOGLUTARATE ALDOLASE 3-RELATED"/>
    <property type="match status" value="1"/>
</dbReference>
<dbReference type="Gene3D" id="3.50.30.40">
    <property type="entry name" value="Ribonuclease E inhibitor RraA/RraA-like"/>
    <property type="match status" value="1"/>
</dbReference>
<feature type="binding site" evidence="5">
    <location>
        <position position="131"/>
    </location>
    <ligand>
        <name>substrate</name>
    </ligand>
</feature>
<dbReference type="RefSeq" id="WP_099515459.1">
    <property type="nucleotide sequence ID" value="NZ_CP016619.1"/>
</dbReference>
<dbReference type="GO" id="GO:0046872">
    <property type="term" value="F:metal ion binding"/>
    <property type="evidence" value="ECO:0007669"/>
    <property type="project" value="UniProtKB-KW"/>
</dbReference>
<proteinExistence type="predicted"/>
<evidence type="ECO:0000256" key="4">
    <source>
        <dbReference type="ARBA" id="ARBA00030169"/>
    </source>
</evidence>
<dbReference type="OrthoDB" id="9805307at2"/>
<name>A0A1B2EXA4_9HYPH</name>
<evidence type="ECO:0000256" key="3">
    <source>
        <dbReference type="ARBA" id="ARBA00029596"/>
    </source>
</evidence>
<keyword evidence="5" id="KW-0479">Metal-binding</keyword>
<dbReference type="CDD" id="cd16841">
    <property type="entry name" value="RraA_family"/>
    <property type="match status" value="1"/>
</dbReference>
<dbReference type="Pfam" id="PF03737">
    <property type="entry name" value="RraA-like"/>
    <property type="match status" value="1"/>
</dbReference>
<comment type="cofactor">
    <cofactor evidence="1">
        <name>a divalent metal cation</name>
        <dbReference type="ChEBI" id="CHEBI:60240"/>
    </cofactor>
</comment>
<dbReference type="AlphaFoldDB" id="A0A1B2EXA4"/>
<keyword evidence="6" id="KW-0808">Transferase</keyword>
<gene>
    <name evidence="6" type="ORF">BB934_41135</name>
</gene>
<geneLocation type="plasmid" evidence="6">
    <name>unnamed2</name>
</geneLocation>
<keyword evidence="5" id="KW-0460">Magnesium</keyword>
<evidence type="ECO:0000256" key="1">
    <source>
        <dbReference type="ARBA" id="ARBA00001968"/>
    </source>
</evidence>
<dbReference type="SUPFAM" id="SSF89562">
    <property type="entry name" value="RraA-like"/>
    <property type="match status" value="1"/>
</dbReference>
<reference evidence="6" key="1">
    <citation type="submission" date="2016-07" db="EMBL/GenBank/DDBJ databases">
        <title>Microvirga ossetica sp. nov. a new species of rhizobia isolated from root nodules of the legume species Vicia alpestris Steven originated from North Ossetia region in the Caucasus.</title>
        <authorList>
            <person name="Safronova V.I."/>
            <person name="Kuznetsova I.G."/>
            <person name="Sazanova A.L."/>
            <person name="Belimov A."/>
            <person name="Andronov E."/>
            <person name="Osledkin Y.S."/>
            <person name="Onishchuk O.P."/>
            <person name="Kurchak O.N."/>
            <person name="Shaposhnikov A.I."/>
            <person name="Willems A."/>
            <person name="Tikhonovich I.A."/>
        </authorList>
    </citation>
    <scope>NUCLEOTIDE SEQUENCE [LARGE SCALE GENOMIC DNA]</scope>
    <source>
        <strain evidence="6">V5/3M</strain>
        <plasmid evidence="6">unnamed2</plasmid>
    </source>
</reference>
<dbReference type="GO" id="GO:0008168">
    <property type="term" value="F:methyltransferase activity"/>
    <property type="evidence" value="ECO:0007669"/>
    <property type="project" value="UniProtKB-KW"/>
</dbReference>
<accession>A0A1B2EXA4</accession>
<keyword evidence="6" id="KW-0614">Plasmid</keyword>
<dbReference type="InterPro" id="IPR036704">
    <property type="entry name" value="RraA/RraA-like_sf"/>
</dbReference>
<evidence type="ECO:0000256" key="5">
    <source>
        <dbReference type="PIRSR" id="PIRSR605493-1"/>
    </source>
</evidence>
<dbReference type="PANTHER" id="PTHR33254:SF4">
    <property type="entry name" value="4-HYDROXY-4-METHYL-2-OXOGLUTARATE ALDOLASE 3-RELATED"/>
    <property type="match status" value="1"/>
</dbReference>
<dbReference type="GO" id="GO:0032259">
    <property type="term" value="P:methylation"/>
    <property type="evidence" value="ECO:0007669"/>
    <property type="project" value="UniProtKB-KW"/>
</dbReference>
<organism evidence="6">
    <name type="scientific">Microvirga ossetica</name>
    <dbReference type="NCBI Taxonomy" id="1882682"/>
    <lineage>
        <taxon>Bacteria</taxon>
        <taxon>Pseudomonadati</taxon>
        <taxon>Pseudomonadota</taxon>
        <taxon>Alphaproteobacteria</taxon>
        <taxon>Hyphomicrobiales</taxon>
        <taxon>Methylobacteriaceae</taxon>
        <taxon>Microvirga</taxon>
    </lineage>
</organism>
<sequence>MTHTSDIVRPPRELIEGLKEIGAATVAGTLGHMGFRNPHMVGPVAQNFGKSIVGPALTLQFMPQRPDLFTEGEYADPETQLHRHVLYHAQEGDVVVVDARGDMSSGVFGDMMSTYFKGRGGAGIVIDGCMRDRPNVKKLDLPLWLRGWTPNYHVQTTIYPTAVNVPIACGGVTVIPGDIIVADDDGVVVVPVSMAKAVIDEAQKHHEWEVFSRMKLLEGAPLQRYYPLHPSATDEYEAWRAEQAKTSSTD</sequence>
<keyword evidence="6" id="KW-0489">Methyltransferase</keyword>
<feature type="binding site" evidence="5">
    <location>
        <begin position="109"/>
        <end position="112"/>
    </location>
    <ligand>
        <name>substrate</name>
    </ligand>
</feature>
<dbReference type="EMBL" id="CP016619">
    <property type="protein sequence ID" value="ANY84591.1"/>
    <property type="molecule type" value="Genomic_DNA"/>
</dbReference>